<evidence type="ECO:0000313" key="2">
    <source>
        <dbReference type="EMBL" id="QSX08633.1"/>
    </source>
</evidence>
<reference evidence="2" key="1">
    <citation type="submission" date="2021-03" db="EMBL/GenBank/DDBJ databases">
        <title>Alkalibacter marinus sp. nov., isolated from tidal flat sediment.</title>
        <authorList>
            <person name="Namirimu T."/>
            <person name="Yang J.-A."/>
            <person name="Yang S.-H."/>
            <person name="Kim Y.-J."/>
            <person name="Kwon K.K."/>
        </authorList>
    </citation>
    <scope>NUCLEOTIDE SEQUENCE</scope>
    <source>
        <strain evidence="2">ES005</strain>
    </source>
</reference>
<dbReference type="Pfam" id="PF01965">
    <property type="entry name" value="DJ-1_PfpI"/>
    <property type="match status" value="1"/>
</dbReference>
<dbReference type="SUPFAM" id="SSF52317">
    <property type="entry name" value="Class I glutamine amidotransferase-like"/>
    <property type="match status" value="1"/>
</dbReference>
<evidence type="ECO:0000313" key="3">
    <source>
        <dbReference type="Proteomes" id="UP000663499"/>
    </source>
</evidence>
<protein>
    <submittedName>
        <fullName evidence="2">DJ-1/PfpI family protein</fullName>
    </submittedName>
</protein>
<dbReference type="KEGG" id="alka:J0B03_00640"/>
<dbReference type="InterPro" id="IPR006287">
    <property type="entry name" value="DJ-1"/>
</dbReference>
<dbReference type="InterPro" id="IPR029062">
    <property type="entry name" value="Class_I_gatase-like"/>
</dbReference>
<dbReference type="InterPro" id="IPR002818">
    <property type="entry name" value="DJ-1/PfpI"/>
</dbReference>
<dbReference type="RefSeq" id="WP_207299974.1">
    <property type="nucleotide sequence ID" value="NZ_CP071444.1"/>
</dbReference>
<dbReference type="AlphaFoldDB" id="A0A975AI24"/>
<name>A0A975AI24_9FIRM</name>
<dbReference type="CDD" id="cd03135">
    <property type="entry name" value="GATase1_DJ-1"/>
    <property type="match status" value="1"/>
</dbReference>
<feature type="domain" description="DJ-1/PfpI" evidence="1">
    <location>
        <begin position="1"/>
        <end position="163"/>
    </location>
</feature>
<sequence>MRVAVFLANGFEEIEALATVDVLRRAGFDTKTVSMEEDHIVEGAHGISVVADDRFSERSFVNTDLLVLPGGMPGTLNLGNHSGLIQLLMDHDSRGKWIAAICAAPKILGELGLLKGQFATCYPGFEQYLEGAVLVDEKVAVSSHFVTGKGAGAAVDFALKLVELFIDLETSESLRKSLIAD</sequence>
<organism evidence="2 3">
    <name type="scientific">Alkalibacter rhizosphaerae</name>
    <dbReference type="NCBI Taxonomy" id="2815577"/>
    <lineage>
        <taxon>Bacteria</taxon>
        <taxon>Bacillati</taxon>
        <taxon>Bacillota</taxon>
        <taxon>Clostridia</taxon>
        <taxon>Eubacteriales</taxon>
        <taxon>Eubacteriaceae</taxon>
        <taxon>Alkalibacter</taxon>
    </lineage>
</organism>
<dbReference type="PANTHER" id="PTHR48094:SF12">
    <property type="entry name" value="PARKINSON DISEASE PROTEIN 7 HOMOLOG"/>
    <property type="match status" value="1"/>
</dbReference>
<evidence type="ECO:0000259" key="1">
    <source>
        <dbReference type="Pfam" id="PF01965"/>
    </source>
</evidence>
<dbReference type="EMBL" id="CP071444">
    <property type="protein sequence ID" value="QSX08633.1"/>
    <property type="molecule type" value="Genomic_DNA"/>
</dbReference>
<gene>
    <name evidence="2" type="ORF">J0B03_00640</name>
</gene>
<accession>A0A975AI24</accession>
<dbReference type="PANTHER" id="PTHR48094">
    <property type="entry name" value="PROTEIN/NUCLEIC ACID DEGLYCASE DJ-1-RELATED"/>
    <property type="match status" value="1"/>
</dbReference>
<proteinExistence type="predicted"/>
<dbReference type="GO" id="GO:0005737">
    <property type="term" value="C:cytoplasm"/>
    <property type="evidence" value="ECO:0007669"/>
    <property type="project" value="TreeGrafter"/>
</dbReference>
<dbReference type="InterPro" id="IPR050325">
    <property type="entry name" value="Prot/Nucl_acid_deglycase"/>
</dbReference>
<keyword evidence="3" id="KW-1185">Reference proteome</keyword>
<dbReference type="Gene3D" id="3.40.50.880">
    <property type="match status" value="1"/>
</dbReference>
<dbReference type="NCBIfam" id="TIGR01383">
    <property type="entry name" value="not_thiJ"/>
    <property type="match status" value="1"/>
</dbReference>
<dbReference type="Proteomes" id="UP000663499">
    <property type="component" value="Chromosome"/>
</dbReference>